<dbReference type="Gene3D" id="3.40.50.720">
    <property type="entry name" value="NAD(P)-binding Rossmann-like Domain"/>
    <property type="match status" value="1"/>
</dbReference>
<dbReference type="PROSITE" id="PS00061">
    <property type="entry name" value="ADH_SHORT"/>
    <property type="match status" value="1"/>
</dbReference>
<dbReference type="PANTHER" id="PTHR42760:SF40">
    <property type="entry name" value="3-OXOACYL-[ACYL-CARRIER-PROTEIN] REDUCTASE, CHLOROPLASTIC"/>
    <property type="match status" value="1"/>
</dbReference>
<keyword evidence="4" id="KW-1185">Reference proteome</keyword>
<dbReference type="PRINTS" id="PR00081">
    <property type="entry name" value="GDHRDH"/>
</dbReference>
<keyword evidence="2" id="KW-0560">Oxidoreductase</keyword>
<evidence type="ECO:0000313" key="4">
    <source>
        <dbReference type="Proteomes" id="UP001165378"/>
    </source>
</evidence>
<evidence type="ECO:0000256" key="2">
    <source>
        <dbReference type="ARBA" id="ARBA00023002"/>
    </source>
</evidence>
<gene>
    <name evidence="3" type="ORF">LZ495_07795</name>
</gene>
<evidence type="ECO:0000313" key="3">
    <source>
        <dbReference type="EMBL" id="MCF2527119.1"/>
    </source>
</evidence>
<dbReference type="GO" id="GO:0030497">
    <property type="term" value="P:fatty acid elongation"/>
    <property type="evidence" value="ECO:0007669"/>
    <property type="project" value="TreeGrafter"/>
</dbReference>
<dbReference type="FunFam" id="3.40.50.720:FF:000084">
    <property type="entry name" value="Short-chain dehydrogenase reductase"/>
    <property type="match status" value="1"/>
</dbReference>
<dbReference type="Proteomes" id="UP001165378">
    <property type="component" value="Unassembled WGS sequence"/>
</dbReference>
<dbReference type="InterPro" id="IPR002347">
    <property type="entry name" value="SDR_fam"/>
</dbReference>
<evidence type="ECO:0000256" key="1">
    <source>
        <dbReference type="ARBA" id="ARBA00006484"/>
    </source>
</evidence>
<organism evidence="3 4">
    <name type="scientific">Yinghuangia soli</name>
    <dbReference type="NCBI Taxonomy" id="2908204"/>
    <lineage>
        <taxon>Bacteria</taxon>
        <taxon>Bacillati</taxon>
        <taxon>Actinomycetota</taxon>
        <taxon>Actinomycetes</taxon>
        <taxon>Kitasatosporales</taxon>
        <taxon>Streptomycetaceae</taxon>
        <taxon>Yinghuangia</taxon>
    </lineage>
</organism>
<reference evidence="3" key="1">
    <citation type="submission" date="2022-01" db="EMBL/GenBank/DDBJ databases">
        <title>Genome-Based Taxonomic Classification of the Phylum Actinobacteria.</title>
        <authorList>
            <person name="Gao Y."/>
        </authorList>
    </citation>
    <scope>NUCLEOTIDE SEQUENCE</scope>
    <source>
        <strain evidence="3">KLBMP 8922</strain>
    </source>
</reference>
<protein>
    <submittedName>
        <fullName evidence="3">SDR family oxidoreductase</fullName>
    </submittedName>
</protein>
<comment type="caution">
    <text evidence="3">The sequence shown here is derived from an EMBL/GenBank/DDBJ whole genome shotgun (WGS) entry which is preliminary data.</text>
</comment>
<dbReference type="PANTHER" id="PTHR42760">
    <property type="entry name" value="SHORT-CHAIN DEHYDROGENASES/REDUCTASES FAMILY MEMBER"/>
    <property type="match status" value="1"/>
</dbReference>
<dbReference type="GO" id="GO:0016616">
    <property type="term" value="F:oxidoreductase activity, acting on the CH-OH group of donors, NAD or NADP as acceptor"/>
    <property type="evidence" value="ECO:0007669"/>
    <property type="project" value="TreeGrafter"/>
</dbReference>
<proteinExistence type="inferred from homology"/>
<dbReference type="Pfam" id="PF13561">
    <property type="entry name" value="adh_short_C2"/>
    <property type="match status" value="1"/>
</dbReference>
<dbReference type="RefSeq" id="WP_235051265.1">
    <property type="nucleotide sequence ID" value="NZ_JAKFHA010000003.1"/>
</dbReference>
<dbReference type="PRINTS" id="PR00080">
    <property type="entry name" value="SDRFAMILY"/>
</dbReference>
<dbReference type="InterPro" id="IPR020904">
    <property type="entry name" value="Sc_DH/Rdtase_CS"/>
</dbReference>
<comment type="similarity">
    <text evidence="1">Belongs to the short-chain dehydrogenases/reductases (SDR) family.</text>
</comment>
<name>A0AA41PWI3_9ACTN</name>
<dbReference type="SUPFAM" id="SSF51735">
    <property type="entry name" value="NAD(P)-binding Rossmann-fold domains"/>
    <property type="match status" value="1"/>
</dbReference>
<dbReference type="InterPro" id="IPR036291">
    <property type="entry name" value="NAD(P)-bd_dom_sf"/>
</dbReference>
<accession>A0AA41PWI3</accession>
<sequence>MSVTPVQAARTVLVTGGGSGIGRAMSIAFAANGDRVVVADLFQETAAKTVAEIEAAGGTATAVQVDVSDEASVAAMTAAAVEAYGGLDVLCNNAGVLDSMGLLEDISLAEWQRTIGVNLTGVFLVARAALPHLLESKGSIINTASEAGIRGGCGGPSYTASKHGVVGLTRSIAYMYREQGIRCNAICPGGVNTNIVQGEMSESGFGRLAGILMNAGAMAEADQMASVAVFLASDAASYVNGAIMPVDGGWFAG</sequence>
<dbReference type="EMBL" id="JAKFHA010000003">
    <property type="protein sequence ID" value="MCF2527119.1"/>
    <property type="molecule type" value="Genomic_DNA"/>
</dbReference>
<dbReference type="CDD" id="cd05233">
    <property type="entry name" value="SDR_c"/>
    <property type="match status" value="1"/>
</dbReference>
<dbReference type="AlphaFoldDB" id="A0AA41PWI3"/>